<proteinExistence type="predicted"/>
<accession>A0AAU0N556</accession>
<dbReference type="EMBL" id="CP137555">
    <property type="protein sequence ID" value="WOX07171.1"/>
    <property type="molecule type" value="Genomic_DNA"/>
</dbReference>
<keyword evidence="1" id="KW-0812">Transmembrane</keyword>
<evidence type="ECO:0000256" key="1">
    <source>
        <dbReference type="SAM" id="Phobius"/>
    </source>
</evidence>
<keyword evidence="1" id="KW-0472">Membrane</keyword>
<sequence length="68" mass="7124">MKKSSITTLVAVLGLITAVLSQLILKIDSGNFAFGLSSDFWGGFVISAGIGLMLVLLSVLYSKSKSSE</sequence>
<protein>
    <submittedName>
        <fullName evidence="2">Uncharacterized protein</fullName>
    </submittedName>
</protein>
<feature type="transmembrane region" description="Helical" evidence="1">
    <location>
        <begin position="40"/>
        <end position="61"/>
    </location>
</feature>
<keyword evidence="3" id="KW-1185">Reference proteome</keyword>
<reference evidence="2 3" key="1">
    <citation type="submission" date="2023-10" db="EMBL/GenBank/DDBJ databases">
        <title>Description of Microbulbifer bruguierae sp. nov., isolated from the sediments of mangrove plant Bruguiera sexangula and comparative genomic analyses of the genus Microbulbifer.</title>
        <authorList>
            <person name="Long M."/>
        </authorList>
    </citation>
    <scope>NUCLEOTIDE SEQUENCE [LARGE SCALE GENOMIC DNA]</scope>
    <source>
        <strain evidence="2 3">SPO729</strain>
    </source>
</reference>
<gene>
    <name evidence="2" type="ORF">R5R33_08560</name>
</gene>
<evidence type="ECO:0000313" key="3">
    <source>
        <dbReference type="Proteomes" id="UP001302477"/>
    </source>
</evidence>
<dbReference type="AlphaFoldDB" id="A0AAU0N556"/>
<evidence type="ECO:0000313" key="2">
    <source>
        <dbReference type="EMBL" id="WOX07171.1"/>
    </source>
</evidence>
<dbReference type="Proteomes" id="UP001302477">
    <property type="component" value="Chromosome"/>
</dbReference>
<organism evidence="2 3">
    <name type="scientific">Microbulbifer pacificus</name>
    <dbReference type="NCBI Taxonomy" id="407164"/>
    <lineage>
        <taxon>Bacteria</taxon>
        <taxon>Pseudomonadati</taxon>
        <taxon>Pseudomonadota</taxon>
        <taxon>Gammaproteobacteria</taxon>
        <taxon>Cellvibrionales</taxon>
        <taxon>Microbulbiferaceae</taxon>
        <taxon>Microbulbifer</taxon>
    </lineage>
</organism>
<dbReference type="KEGG" id="mpaf:R5R33_08560"/>
<name>A0AAU0N556_9GAMM</name>
<keyword evidence="1" id="KW-1133">Transmembrane helix</keyword>
<dbReference type="RefSeq" id="WP_318955602.1">
    <property type="nucleotide sequence ID" value="NZ_CP137555.1"/>
</dbReference>